<dbReference type="Proteomes" id="UP001596142">
    <property type="component" value="Unassembled WGS sequence"/>
</dbReference>
<evidence type="ECO:0000313" key="2">
    <source>
        <dbReference type="Proteomes" id="UP001596142"/>
    </source>
</evidence>
<dbReference type="RefSeq" id="WP_385939096.1">
    <property type="nucleotide sequence ID" value="NZ_JBHSOZ010000003.1"/>
</dbReference>
<comment type="caution">
    <text evidence="1">The sequence shown here is derived from an EMBL/GenBank/DDBJ whole genome shotgun (WGS) entry which is preliminary data.</text>
</comment>
<keyword evidence="2" id="KW-1185">Reference proteome</keyword>
<reference evidence="2" key="1">
    <citation type="journal article" date="2019" name="Int. J. Syst. Evol. Microbiol.">
        <title>The Global Catalogue of Microorganisms (GCM) 10K type strain sequencing project: providing services to taxonomists for standard genome sequencing and annotation.</title>
        <authorList>
            <consortium name="The Broad Institute Genomics Platform"/>
            <consortium name="The Broad Institute Genome Sequencing Center for Infectious Disease"/>
            <person name="Wu L."/>
            <person name="Ma J."/>
        </authorList>
    </citation>
    <scope>NUCLEOTIDE SEQUENCE [LARGE SCALE GENOMIC DNA]</scope>
    <source>
        <strain evidence="2">CECT 7184</strain>
    </source>
</reference>
<protein>
    <submittedName>
        <fullName evidence="1">Uncharacterized protein</fullName>
    </submittedName>
</protein>
<sequence>MIMIPDATEVKEKMNSNTKETYEREIKEIVRRIENAMEERKTEVSLGDMYINDEIRNKFKEKGYSFDKGIHPVTGFRTLEIINLSLSGSN</sequence>
<name>A0ABW0YI91_9BACI</name>
<accession>A0ABW0YI91</accession>
<dbReference type="EMBL" id="JBHSOZ010000003">
    <property type="protein sequence ID" value="MFC5712060.1"/>
    <property type="molecule type" value="Genomic_DNA"/>
</dbReference>
<evidence type="ECO:0000313" key="1">
    <source>
        <dbReference type="EMBL" id="MFC5712060.1"/>
    </source>
</evidence>
<proteinExistence type="predicted"/>
<organism evidence="1 2">
    <name type="scientific">Thalassorhabdus alkalitolerans</name>
    <dbReference type="NCBI Taxonomy" id="2282697"/>
    <lineage>
        <taxon>Bacteria</taxon>
        <taxon>Bacillati</taxon>
        <taxon>Bacillota</taxon>
        <taxon>Bacilli</taxon>
        <taxon>Bacillales</taxon>
        <taxon>Bacillaceae</taxon>
        <taxon>Thalassorhabdus</taxon>
    </lineage>
</organism>
<gene>
    <name evidence="1" type="ORF">ACFPU1_04660</name>
</gene>